<feature type="region of interest" description="Disordered" evidence="7">
    <location>
        <begin position="707"/>
        <end position="845"/>
    </location>
</feature>
<evidence type="ECO:0000256" key="3">
    <source>
        <dbReference type="ARBA" id="ARBA00023127"/>
    </source>
</evidence>
<evidence type="ECO:0000313" key="9">
    <source>
        <dbReference type="EMBL" id="KAD3069087.1"/>
    </source>
</evidence>
<accession>A0A5N6M5E3</accession>
<dbReference type="Pfam" id="PF21797">
    <property type="entry name" value="CycT2-like_C"/>
    <property type="match status" value="1"/>
</dbReference>
<dbReference type="PANTHER" id="PTHR10026">
    <property type="entry name" value="CYCLIN"/>
    <property type="match status" value="1"/>
</dbReference>
<evidence type="ECO:0000259" key="8">
    <source>
        <dbReference type="PROSITE" id="PS50181"/>
    </source>
</evidence>
<feature type="domain" description="F-box" evidence="8">
    <location>
        <begin position="1"/>
        <end position="46"/>
    </location>
</feature>
<dbReference type="PROSITE" id="PS50181">
    <property type="entry name" value="FBOX"/>
    <property type="match status" value="1"/>
</dbReference>
<dbReference type="SMART" id="SM00256">
    <property type="entry name" value="FBOX"/>
    <property type="match status" value="1"/>
</dbReference>
<evidence type="ECO:0000256" key="5">
    <source>
        <dbReference type="ARBA" id="ARBA00073269"/>
    </source>
</evidence>
<dbReference type="InterPro" id="IPR036915">
    <property type="entry name" value="Cyclin-like_sf"/>
</dbReference>
<dbReference type="Gene3D" id="1.10.472.10">
    <property type="entry name" value="Cyclin-like"/>
    <property type="match status" value="2"/>
</dbReference>
<evidence type="ECO:0000256" key="4">
    <source>
        <dbReference type="ARBA" id="ARBA00023306"/>
    </source>
</evidence>
<dbReference type="GO" id="GO:0006357">
    <property type="term" value="P:regulation of transcription by RNA polymerase II"/>
    <property type="evidence" value="ECO:0007669"/>
    <property type="project" value="InterPro"/>
</dbReference>
<gene>
    <name evidence="9" type="ORF">E3N88_36967</name>
</gene>
<dbReference type="GO" id="GO:0016538">
    <property type="term" value="F:cyclin-dependent protein serine/threonine kinase regulator activity"/>
    <property type="evidence" value="ECO:0007669"/>
    <property type="project" value="InterPro"/>
</dbReference>
<dbReference type="NCBIfam" id="TIGR01640">
    <property type="entry name" value="F_box_assoc_1"/>
    <property type="match status" value="1"/>
</dbReference>
<organism evidence="9 10">
    <name type="scientific">Mikania micrantha</name>
    <name type="common">bitter vine</name>
    <dbReference type="NCBI Taxonomy" id="192012"/>
    <lineage>
        <taxon>Eukaryota</taxon>
        <taxon>Viridiplantae</taxon>
        <taxon>Streptophyta</taxon>
        <taxon>Embryophyta</taxon>
        <taxon>Tracheophyta</taxon>
        <taxon>Spermatophyta</taxon>
        <taxon>Magnoliopsida</taxon>
        <taxon>eudicotyledons</taxon>
        <taxon>Gunneridae</taxon>
        <taxon>Pentapetalae</taxon>
        <taxon>asterids</taxon>
        <taxon>campanulids</taxon>
        <taxon>Asterales</taxon>
        <taxon>Asteraceae</taxon>
        <taxon>Asteroideae</taxon>
        <taxon>Heliantheae alliance</taxon>
        <taxon>Eupatorieae</taxon>
        <taxon>Mikania</taxon>
    </lineage>
</organism>
<dbReference type="InterPro" id="IPR036047">
    <property type="entry name" value="F-box-like_dom_sf"/>
</dbReference>
<evidence type="ECO:0000256" key="2">
    <source>
        <dbReference type="ARBA" id="ARBA00022618"/>
    </source>
</evidence>
<proteinExistence type="inferred from homology"/>
<feature type="compositionally biased region" description="Basic and acidic residues" evidence="7">
    <location>
        <begin position="760"/>
        <end position="795"/>
    </location>
</feature>
<keyword evidence="2" id="KW-0132">Cell division</keyword>
<dbReference type="SUPFAM" id="SSF47954">
    <property type="entry name" value="Cyclin-like"/>
    <property type="match status" value="2"/>
</dbReference>
<dbReference type="InterPro" id="IPR006671">
    <property type="entry name" value="Cyclin_N"/>
</dbReference>
<dbReference type="OrthoDB" id="10264655at2759"/>
<feature type="compositionally biased region" description="Basic residues" evidence="7">
    <location>
        <begin position="796"/>
        <end position="805"/>
    </location>
</feature>
<dbReference type="Proteomes" id="UP000326396">
    <property type="component" value="Linkage Group LG7"/>
</dbReference>
<feature type="compositionally biased region" description="Pro residues" evidence="7">
    <location>
        <begin position="718"/>
        <end position="728"/>
    </location>
</feature>
<dbReference type="InterPro" id="IPR006527">
    <property type="entry name" value="F-box-assoc_dom_typ1"/>
</dbReference>
<sequence length="845" mass="97120">MSSIFNLPQDIIFNILHRLPTKSLIQFRCVCTSSRPLISHPSFTNLHLSSAAAADHRTLIYYESIDYINHFYSLRSSLTFQESLKLQLPYKTLHGYLRIVGSNKGLLCLFDTNYYSNLGTLILWNPSIQKFKIIDHPHDVDDKFSHFVIGFGFVSRTFEFKVVKVGYDLDNYKINNTVLVYSLGTNSWEKKEDMSAPCYLTRGWSKNVFVNGFVHWLALKETVTGELNVIMAFDLDEERFQVLELPMNLGSGYDQISIDSYGNECLSLSLALCAHYFEFNGDTWDVWVMGDYGLVDSWKRVFVVSQPALLIPPLLMKNDDQVLIVMNDGRLMLFDAVKNEMQDLETQGLPRSFRAISYTASLALLQGFMVQEPSLVGIIVTSQVKRSYLPGPPYTNRSSNCISCLKRFASQSDERLLWERILTSQTLLRSQPPSTMIYTAIDTFYLTDEQLQNTPSRKDGIDEATETTLRIYGCDLIQESGILLKLYPYDILCLNYIIHRPQQVMATGQVLFHRFYCKKSFVRFNVKRIAAGCVLLASKLEENPRRARHILNVFYRMECRRENLPIQHLDAFSEKYSELKMDLIRSERHLLRELGFICHVEHPHKFISNYLATLETPSELRQEAWNLANDSLRTTLCVRFKSAVVACGVVYAAARRFHVPLPENPPWWKAFDADKTGIDEVCKVLAHLYTLPKAQYIPVCKQGGSFTMSNRSGDSPAQPIPKEGPPSGPLMLDDTDTNKVSPAAGHPDSKDALIKPADTSIERSKDKERERERDRHKVRDRERGRDFEADRDREKVKVRRHRSKDRGKDSGHAEKPKHHSSRDRDYHGSSYSSRDKDRHRHHSYG</sequence>
<dbReference type="AlphaFoldDB" id="A0A5N6M5E3"/>
<dbReference type="SUPFAM" id="SSF81383">
    <property type="entry name" value="F-box domain"/>
    <property type="match status" value="1"/>
</dbReference>
<dbReference type="InterPro" id="IPR017451">
    <property type="entry name" value="F-box-assoc_interact_dom"/>
</dbReference>
<dbReference type="InterPro" id="IPR043198">
    <property type="entry name" value="Cyclin/Ssn8"/>
</dbReference>
<dbReference type="Gene3D" id="1.20.1280.50">
    <property type="match status" value="1"/>
</dbReference>
<dbReference type="InterPro" id="IPR001810">
    <property type="entry name" value="F-box_dom"/>
</dbReference>
<name>A0A5N6M5E3_9ASTR</name>
<evidence type="ECO:0000256" key="1">
    <source>
        <dbReference type="ARBA" id="ARBA00010589"/>
    </source>
</evidence>
<dbReference type="SMART" id="SM00385">
    <property type="entry name" value="CYCLIN"/>
    <property type="match status" value="2"/>
</dbReference>
<dbReference type="InterPro" id="IPR013763">
    <property type="entry name" value="Cyclin-like_dom"/>
</dbReference>
<dbReference type="FunFam" id="1.10.472.10:FF:000068">
    <property type="entry name" value="Cyclin-L1-1 isoform A"/>
    <property type="match status" value="1"/>
</dbReference>
<evidence type="ECO:0000256" key="6">
    <source>
        <dbReference type="RuleBase" id="RU000383"/>
    </source>
</evidence>
<dbReference type="FunFam" id="1.10.472.10:FF:000031">
    <property type="entry name" value="cyclin-L1-1-like isoform X1"/>
    <property type="match status" value="1"/>
</dbReference>
<evidence type="ECO:0000313" key="10">
    <source>
        <dbReference type="Proteomes" id="UP000326396"/>
    </source>
</evidence>
<comment type="similarity">
    <text evidence="1">Belongs to the cyclin family. Cyclin L subfamily.</text>
</comment>
<comment type="caution">
    <text evidence="9">The sequence shown here is derived from an EMBL/GenBank/DDBJ whole genome shotgun (WGS) entry which is preliminary data.</text>
</comment>
<evidence type="ECO:0000256" key="7">
    <source>
        <dbReference type="SAM" id="MobiDB-lite"/>
    </source>
</evidence>
<keyword evidence="10" id="KW-1185">Reference proteome</keyword>
<dbReference type="Pfam" id="PF00134">
    <property type="entry name" value="Cyclin_N"/>
    <property type="match status" value="1"/>
</dbReference>
<keyword evidence="3 6" id="KW-0195">Cyclin</keyword>
<dbReference type="CDD" id="cd22157">
    <property type="entry name" value="F-box_AtFBW1-like"/>
    <property type="match status" value="1"/>
</dbReference>
<protein>
    <recommendedName>
        <fullName evidence="5">Cyclin-L1-1</fullName>
    </recommendedName>
</protein>
<dbReference type="GO" id="GO:0051301">
    <property type="term" value="P:cell division"/>
    <property type="evidence" value="ECO:0007669"/>
    <property type="project" value="UniProtKB-KW"/>
</dbReference>
<dbReference type="EMBL" id="SZYD01000017">
    <property type="protein sequence ID" value="KAD3069087.1"/>
    <property type="molecule type" value="Genomic_DNA"/>
</dbReference>
<dbReference type="CDD" id="cd20594">
    <property type="entry name" value="CYCLIN_AcCycL_rpt2"/>
    <property type="match status" value="1"/>
</dbReference>
<dbReference type="Pfam" id="PF07734">
    <property type="entry name" value="FBA_1"/>
    <property type="match status" value="1"/>
</dbReference>
<dbReference type="Pfam" id="PF00646">
    <property type="entry name" value="F-box"/>
    <property type="match status" value="1"/>
</dbReference>
<keyword evidence="4" id="KW-0131">Cell cycle</keyword>
<reference evidence="9 10" key="1">
    <citation type="submission" date="2019-05" db="EMBL/GenBank/DDBJ databases">
        <title>Mikania micrantha, genome provides insights into the molecular mechanism of rapid growth.</title>
        <authorList>
            <person name="Liu B."/>
        </authorList>
    </citation>
    <scope>NUCLEOTIDE SEQUENCE [LARGE SCALE GENOMIC DNA]</scope>
    <source>
        <strain evidence="9">NLD-2019</strain>
        <tissue evidence="9">Leaf</tissue>
    </source>
</reference>